<dbReference type="VEuPathDB" id="FungiDB:I7I50_08842"/>
<keyword evidence="2" id="KW-1185">Reference proteome</keyword>
<sequence>MAPPMLQPQRTLNRVRASEFIGKNPNQGPSRCSLNPRSDTPIFLNRVSSIPVRRSAVNRVTRRLVEPFPGLVHLGEFPGCAWFCTFHLKDPFSALTLTSSEDYYSSLSSIEEFV</sequence>
<organism evidence="1 2">
    <name type="scientific">Ajellomyces capsulatus (strain G186AR / H82 / ATCC MYA-2454 / RMSCC 2432)</name>
    <name type="common">Darling's disease fungus</name>
    <name type="synonym">Histoplasma capsulatum</name>
    <dbReference type="NCBI Taxonomy" id="447093"/>
    <lineage>
        <taxon>Eukaryota</taxon>
        <taxon>Fungi</taxon>
        <taxon>Dikarya</taxon>
        <taxon>Ascomycota</taxon>
        <taxon>Pezizomycotina</taxon>
        <taxon>Eurotiomycetes</taxon>
        <taxon>Eurotiomycetidae</taxon>
        <taxon>Onygenales</taxon>
        <taxon>Ajellomycetaceae</taxon>
        <taxon>Histoplasma</taxon>
    </lineage>
</organism>
<dbReference type="GeneID" id="69041466"/>
<dbReference type="HOGENOM" id="CLU_2120390_0_0_1"/>
<evidence type="ECO:0000313" key="1">
    <source>
        <dbReference type="EMBL" id="EEH03510.1"/>
    </source>
</evidence>
<protein>
    <submittedName>
        <fullName evidence="1">Uncharacterized protein</fullName>
    </submittedName>
</protein>
<dbReference type="EMBL" id="GG663377">
    <property type="protein sequence ID" value="EEH03510.1"/>
    <property type="molecule type" value="Genomic_DNA"/>
</dbReference>
<reference evidence="1" key="1">
    <citation type="submission" date="2009-02" db="EMBL/GenBank/DDBJ databases">
        <title>The Genome Sequence of Ajellomyces capsulatus strain G186AR.</title>
        <authorList>
            <consortium name="The Broad Institute Genome Sequencing Platform"/>
            <person name="Champion M."/>
            <person name="Cuomo C."/>
            <person name="Ma L.-J."/>
            <person name="Henn M.R."/>
            <person name="Sil A."/>
            <person name="Goldman B."/>
            <person name="Young S.K."/>
            <person name="Kodira C.D."/>
            <person name="Zeng Q."/>
            <person name="Koehrsen M."/>
            <person name="Alvarado L."/>
            <person name="Berlin A."/>
            <person name="Borenstein D."/>
            <person name="Chen Z."/>
            <person name="Engels R."/>
            <person name="Freedman E."/>
            <person name="Gellesch M."/>
            <person name="Goldberg J."/>
            <person name="Griggs A."/>
            <person name="Gujja S."/>
            <person name="Heiman D."/>
            <person name="Hepburn T."/>
            <person name="Howarth C."/>
            <person name="Jen D."/>
            <person name="Larson L."/>
            <person name="Lewis B."/>
            <person name="Mehta T."/>
            <person name="Park D."/>
            <person name="Pearson M."/>
            <person name="Roberts A."/>
            <person name="Saif S."/>
            <person name="Shea T."/>
            <person name="Shenoy N."/>
            <person name="Sisk P."/>
            <person name="Stolte C."/>
            <person name="Sykes S."/>
            <person name="Walk T."/>
            <person name="White J."/>
            <person name="Yandava C."/>
            <person name="Klein B."/>
            <person name="McEwen J.G."/>
            <person name="Puccia R."/>
            <person name="Goldman G.H."/>
            <person name="Felipe M.S."/>
            <person name="Nino-Vega G."/>
            <person name="San-Blas G."/>
            <person name="Taylor J."/>
            <person name="Mendoza L."/>
            <person name="Galagan J."/>
            <person name="Nusbaum C."/>
            <person name="Birren B."/>
        </authorList>
    </citation>
    <scope>NUCLEOTIDE SEQUENCE</scope>
    <source>
        <strain evidence="1">G186AR</strain>
    </source>
</reference>
<accession>C0NZ70</accession>
<dbReference type="RefSeq" id="XP_045283991.1">
    <property type="nucleotide sequence ID" value="XM_045435499.1"/>
</dbReference>
<dbReference type="AlphaFoldDB" id="C0NZ70"/>
<dbReference type="InParanoid" id="C0NZ70"/>
<proteinExistence type="predicted"/>
<dbReference type="Proteomes" id="UP000001631">
    <property type="component" value="Unassembled WGS sequence"/>
</dbReference>
<gene>
    <name evidence="1" type="ORF">HCBG_08450</name>
</gene>
<evidence type="ECO:0000313" key="2">
    <source>
        <dbReference type="Proteomes" id="UP000001631"/>
    </source>
</evidence>
<name>C0NZ70_AJECG</name>